<dbReference type="KEGG" id="acru:HHL28_15465"/>
<dbReference type="Pfam" id="PF11136">
    <property type="entry name" value="DUF2889"/>
    <property type="match status" value="1"/>
</dbReference>
<feature type="region of interest" description="Disordered" evidence="1">
    <location>
        <begin position="150"/>
        <end position="170"/>
    </location>
</feature>
<sequence>MPLPPPDCDRQHLHTRKVTCTGYRRSDGMWDIEGHITDEKTYPFDSTSRGHVAPGDFVHEMWVRLTVDNDFTVRAVAAVTDASPFPLCPNITPNFQRLVGLRIASGWTAAVKERLGGVEGCTHLVELLGPVATTAFQTIAPILNKEAEERRKAAADRGDPVRPRRRPPLIDTCHAFSSDGPVVKQAWPEFYTGPRETGARD</sequence>
<accession>A0A858R9Y2</accession>
<feature type="compositionally biased region" description="Basic and acidic residues" evidence="1">
    <location>
        <begin position="150"/>
        <end position="162"/>
    </location>
</feature>
<reference evidence="2" key="1">
    <citation type="submission" date="2020-04" db="EMBL/GenBank/DDBJ databases">
        <title>A desert anoxygenic phototrophic bacterium fixes CO2 using RubisCO under aerobic conditions.</title>
        <authorList>
            <person name="Tang K."/>
        </authorList>
    </citation>
    <scope>NUCLEOTIDE SEQUENCE [LARGE SCALE GENOMIC DNA]</scope>
    <source>
        <strain evidence="2">MIMtkB3</strain>
    </source>
</reference>
<evidence type="ECO:0000256" key="1">
    <source>
        <dbReference type="SAM" id="MobiDB-lite"/>
    </source>
</evidence>
<gene>
    <name evidence="2" type="ORF">HHL28_15465</name>
</gene>
<evidence type="ECO:0000313" key="3">
    <source>
        <dbReference type="Proteomes" id="UP000501891"/>
    </source>
</evidence>
<protein>
    <submittedName>
        <fullName evidence="2">DUF2889 domain-containing protein</fullName>
    </submittedName>
</protein>
<proteinExistence type="predicted"/>
<evidence type="ECO:0000313" key="2">
    <source>
        <dbReference type="EMBL" id="QJE74290.1"/>
    </source>
</evidence>
<name>A0A858R9Y2_9PROT</name>
<dbReference type="InterPro" id="IPR021312">
    <property type="entry name" value="DUF2889"/>
</dbReference>
<dbReference type="EMBL" id="CP051775">
    <property type="protein sequence ID" value="QJE74290.1"/>
    <property type="molecule type" value="Genomic_DNA"/>
</dbReference>
<keyword evidence="3" id="KW-1185">Reference proteome</keyword>
<dbReference type="Proteomes" id="UP000501891">
    <property type="component" value="Chromosome"/>
</dbReference>
<organism evidence="2 3">
    <name type="scientific">Aerophototrophica crusticola</name>
    <dbReference type="NCBI Taxonomy" id="1709002"/>
    <lineage>
        <taxon>Bacteria</taxon>
        <taxon>Pseudomonadati</taxon>
        <taxon>Pseudomonadota</taxon>
        <taxon>Alphaproteobacteria</taxon>
        <taxon>Rhodospirillales</taxon>
        <taxon>Rhodospirillaceae</taxon>
        <taxon>Aerophototrophica</taxon>
    </lineage>
</organism>
<dbReference type="AlphaFoldDB" id="A0A858R9Y2"/>